<gene>
    <name evidence="3" type="primary">adhE_4</name>
    <name evidence="3" type="ORF">CLCHR_16800</name>
</gene>
<dbReference type="GO" id="GO:0016491">
    <property type="term" value="F:oxidoreductase activity"/>
    <property type="evidence" value="ECO:0007669"/>
    <property type="project" value="UniProtKB-KW"/>
</dbReference>
<dbReference type="EMBL" id="MZGT01000018">
    <property type="protein sequence ID" value="OPJ63340.1"/>
    <property type="molecule type" value="Genomic_DNA"/>
</dbReference>
<dbReference type="SUPFAM" id="SSF53720">
    <property type="entry name" value="ALDH-like"/>
    <property type="match status" value="1"/>
</dbReference>
<feature type="domain" description="Aldehyde dehydrogenase" evidence="2">
    <location>
        <begin position="25"/>
        <end position="204"/>
    </location>
</feature>
<dbReference type="Pfam" id="PF00171">
    <property type="entry name" value="Aldedh"/>
    <property type="match status" value="1"/>
</dbReference>
<dbReference type="InterPro" id="IPR016162">
    <property type="entry name" value="Ald_DH_N"/>
</dbReference>
<dbReference type="InterPro" id="IPR015590">
    <property type="entry name" value="Aldehyde_DH_dom"/>
</dbReference>
<protein>
    <submittedName>
        <fullName evidence="3">Aldehyde-alcohol dehydrogenase</fullName>
    </submittedName>
</protein>
<proteinExistence type="predicted"/>
<keyword evidence="1" id="KW-0560">Oxidoreductase</keyword>
<accession>A0A1V4IU51</accession>
<evidence type="ECO:0000256" key="1">
    <source>
        <dbReference type="ARBA" id="ARBA00023002"/>
    </source>
</evidence>
<dbReference type="InterPro" id="IPR016161">
    <property type="entry name" value="Ald_DH/histidinol_DH"/>
</dbReference>
<keyword evidence="4" id="KW-1185">Reference proteome</keyword>
<dbReference type="AlphaFoldDB" id="A0A1V4IU51"/>
<evidence type="ECO:0000313" key="3">
    <source>
        <dbReference type="EMBL" id="OPJ63340.1"/>
    </source>
</evidence>
<evidence type="ECO:0000259" key="2">
    <source>
        <dbReference type="Pfam" id="PF00171"/>
    </source>
</evidence>
<dbReference type="PANTHER" id="PTHR11699">
    <property type="entry name" value="ALDEHYDE DEHYDROGENASE-RELATED"/>
    <property type="match status" value="1"/>
</dbReference>
<dbReference type="STRING" id="225345.CLCHR_16800"/>
<evidence type="ECO:0000313" key="4">
    <source>
        <dbReference type="Proteomes" id="UP000191056"/>
    </source>
</evidence>
<dbReference type="Gene3D" id="3.40.605.10">
    <property type="entry name" value="Aldehyde Dehydrogenase, Chain A, domain 1"/>
    <property type="match status" value="1"/>
</dbReference>
<reference evidence="3 4" key="1">
    <citation type="submission" date="2017-03" db="EMBL/GenBank/DDBJ databases">
        <title>Genome sequence of Clostridium chromiireducens DSM 23318.</title>
        <authorList>
            <person name="Poehlein A."/>
            <person name="Daniel R."/>
        </authorList>
    </citation>
    <scope>NUCLEOTIDE SEQUENCE [LARGE SCALE GENOMIC DNA]</scope>
    <source>
        <strain evidence="3 4">DSM 23318</strain>
    </source>
</reference>
<dbReference type="Proteomes" id="UP000191056">
    <property type="component" value="Unassembled WGS sequence"/>
</dbReference>
<sequence length="214" mass="23848">MMIVKKPIQYAIIIDKQGDYGVFDTMNDAIDSAYEACEEYSKYSHSRRNDIINAVIKELKFHIEELSLMTCKQIGTNSYDDLLCENMNALANSENDKYHEAMLTSNNKFNNLENSFTVNGVVTPSSNPIKTIINNSISMLRAGNAVVFSSNKTAKHVFAHAIKVINNAIETANGPKNLIVTVKEPSIENTNIMIEHEKITLISAIDTNSEKIAL</sequence>
<name>A0A1V4IU51_9CLOT</name>
<comment type="caution">
    <text evidence="3">The sequence shown here is derived from an EMBL/GenBank/DDBJ whole genome shotgun (WGS) entry which is preliminary data.</text>
</comment>
<organism evidence="3 4">
    <name type="scientific">Clostridium chromiireducens</name>
    <dbReference type="NCBI Taxonomy" id="225345"/>
    <lineage>
        <taxon>Bacteria</taxon>
        <taxon>Bacillati</taxon>
        <taxon>Bacillota</taxon>
        <taxon>Clostridia</taxon>
        <taxon>Eubacteriales</taxon>
        <taxon>Clostridiaceae</taxon>
        <taxon>Clostridium</taxon>
    </lineage>
</organism>